<evidence type="ECO:0000256" key="10">
    <source>
        <dbReference type="SAM" id="SignalP"/>
    </source>
</evidence>
<dbReference type="InterPro" id="IPR011014">
    <property type="entry name" value="MscS_channel_TM-2"/>
</dbReference>
<dbReference type="InterPro" id="IPR049278">
    <property type="entry name" value="MS_channel_C"/>
</dbReference>
<evidence type="ECO:0000256" key="5">
    <source>
        <dbReference type="ARBA" id="ARBA00022989"/>
    </source>
</evidence>
<reference evidence="13 14" key="1">
    <citation type="submission" date="2014-02" db="EMBL/GenBank/DDBJ databases">
        <title>Expanding our view of genomic diversity in Candidatus Accumulibacter clades.</title>
        <authorList>
            <person name="Skennerton C.T."/>
            <person name="Barr J.J."/>
            <person name="Slater F.R."/>
            <person name="Bond P.L."/>
            <person name="Tyson G.W."/>
        </authorList>
    </citation>
    <scope>NUCLEOTIDE SEQUENCE [LARGE SCALE GENOMIC DNA]</scope>
    <source>
        <strain evidence="14">BA-91</strain>
    </source>
</reference>
<comment type="similarity">
    <text evidence="2">Belongs to the MscS (TC 1.A.23) family.</text>
</comment>
<keyword evidence="5 9" id="KW-1133">Transmembrane helix</keyword>
<dbReference type="SUPFAM" id="SSF50182">
    <property type="entry name" value="Sm-like ribonucleoproteins"/>
    <property type="match status" value="1"/>
</dbReference>
<evidence type="ECO:0000256" key="6">
    <source>
        <dbReference type="ARBA" id="ARBA00023136"/>
    </source>
</evidence>
<dbReference type="SUPFAM" id="SSF82861">
    <property type="entry name" value="Mechanosensitive channel protein MscS (YggB), transmembrane region"/>
    <property type="match status" value="1"/>
</dbReference>
<evidence type="ECO:0000256" key="9">
    <source>
        <dbReference type="SAM" id="Phobius"/>
    </source>
</evidence>
<dbReference type="Proteomes" id="UP000020077">
    <property type="component" value="Unassembled WGS sequence"/>
</dbReference>
<dbReference type="AlphaFoldDB" id="A0A080LXN2"/>
<dbReference type="EMBL" id="JDVG02000207">
    <property type="protein sequence ID" value="KFB73528.1"/>
    <property type="molecule type" value="Genomic_DNA"/>
</dbReference>
<organism evidence="13 14">
    <name type="scientific">Candidatus Accumulibacter phosphatis</name>
    <dbReference type="NCBI Taxonomy" id="327160"/>
    <lineage>
        <taxon>Bacteria</taxon>
        <taxon>Pseudomonadati</taxon>
        <taxon>Pseudomonadota</taxon>
        <taxon>Betaproteobacteria</taxon>
        <taxon>Candidatus Accumulibacter</taxon>
    </lineage>
</organism>
<gene>
    <name evidence="13" type="primary">kefA_1</name>
    <name evidence="13" type="ORF">AW09_001219</name>
</gene>
<feature type="domain" description="Mechanosensitive ion channel MscS" evidence="11">
    <location>
        <begin position="578"/>
        <end position="644"/>
    </location>
</feature>
<feature type="coiled-coil region" evidence="7">
    <location>
        <begin position="244"/>
        <end position="271"/>
    </location>
</feature>
<evidence type="ECO:0000256" key="3">
    <source>
        <dbReference type="ARBA" id="ARBA00022475"/>
    </source>
</evidence>
<dbReference type="SUPFAM" id="SSF82689">
    <property type="entry name" value="Mechanosensitive channel protein MscS (YggB), C-terminal domain"/>
    <property type="match status" value="1"/>
</dbReference>
<feature type="coiled-coil region" evidence="7">
    <location>
        <begin position="186"/>
        <end position="213"/>
    </location>
</feature>
<comment type="caution">
    <text evidence="13">The sequence shown here is derived from an EMBL/GenBank/DDBJ whole genome shotgun (WGS) entry which is preliminary data.</text>
</comment>
<dbReference type="Gene3D" id="2.30.30.60">
    <property type="match status" value="1"/>
</dbReference>
<comment type="subcellular location">
    <subcellularLocation>
        <location evidence="1">Cell membrane</location>
        <topology evidence="1">Multi-pass membrane protein</topology>
    </subcellularLocation>
</comment>
<feature type="transmembrane region" description="Helical" evidence="9">
    <location>
        <begin position="496"/>
        <end position="516"/>
    </location>
</feature>
<dbReference type="InterPro" id="IPR052702">
    <property type="entry name" value="MscS-like_channel"/>
</dbReference>
<dbReference type="InterPro" id="IPR023408">
    <property type="entry name" value="MscS_beta-dom_sf"/>
</dbReference>
<accession>A0A080LXN2</accession>
<evidence type="ECO:0000313" key="14">
    <source>
        <dbReference type="Proteomes" id="UP000020077"/>
    </source>
</evidence>
<dbReference type="GO" id="GO:0008381">
    <property type="term" value="F:mechanosensitive monoatomic ion channel activity"/>
    <property type="evidence" value="ECO:0007669"/>
    <property type="project" value="UniProtKB-ARBA"/>
</dbReference>
<feature type="signal peptide" evidence="10">
    <location>
        <begin position="1"/>
        <end position="20"/>
    </location>
</feature>
<dbReference type="Pfam" id="PF00924">
    <property type="entry name" value="MS_channel_2nd"/>
    <property type="match status" value="1"/>
</dbReference>
<name>A0A080LXN2_9PROT</name>
<feature type="compositionally biased region" description="Basic and acidic residues" evidence="8">
    <location>
        <begin position="43"/>
        <end position="60"/>
    </location>
</feature>
<dbReference type="PANTHER" id="PTHR30347">
    <property type="entry name" value="POTASSIUM CHANNEL RELATED"/>
    <property type="match status" value="1"/>
</dbReference>
<keyword evidence="3" id="KW-1003">Cell membrane</keyword>
<dbReference type="GO" id="GO:0005886">
    <property type="term" value="C:plasma membrane"/>
    <property type="evidence" value="ECO:0007669"/>
    <property type="project" value="UniProtKB-SubCell"/>
</dbReference>
<keyword evidence="10" id="KW-0732">Signal</keyword>
<evidence type="ECO:0000256" key="2">
    <source>
        <dbReference type="ARBA" id="ARBA00008017"/>
    </source>
</evidence>
<dbReference type="InterPro" id="IPR010920">
    <property type="entry name" value="LSM_dom_sf"/>
</dbReference>
<evidence type="ECO:0000256" key="8">
    <source>
        <dbReference type="SAM" id="MobiDB-lite"/>
    </source>
</evidence>
<evidence type="ECO:0000256" key="7">
    <source>
        <dbReference type="SAM" id="Coils"/>
    </source>
</evidence>
<dbReference type="Gene3D" id="1.10.287.1260">
    <property type="match status" value="1"/>
</dbReference>
<dbReference type="InterPro" id="IPR006685">
    <property type="entry name" value="MscS_channel_2nd"/>
</dbReference>
<proteinExistence type="inferred from homology"/>
<dbReference type="InterPro" id="IPR011066">
    <property type="entry name" value="MscS_channel_C_sf"/>
</dbReference>
<keyword evidence="6 9" id="KW-0472">Membrane</keyword>
<evidence type="ECO:0000256" key="4">
    <source>
        <dbReference type="ARBA" id="ARBA00022692"/>
    </source>
</evidence>
<dbReference type="Gene3D" id="3.30.70.100">
    <property type="match status" value="1"/>
</dbReference>
<feature type="region of interest" description="Disordered" evidence="8">
    <location>
        <begin position="36"/>
        <end position="76"/>
    </location>
</feature>
<dbReference type="PANTHER" id="PTHR30347:SF1">
    <property type="entry name" value="MECHANOSENSITIVE CHANNEL MSCK"/>
    <property type="match status" value="1"/>
</dbReference>
<protein>
    <submittedName>
        <fullName evidence="13">Potassium efflux system KefA</fullName>
    </submittedName>
</protein>
<evidence type="ECO:0000256" key="1">
    <source>
        <dbReference type="ARBA" id="ARBA00004651"/>
    </source>
</evidence>
<dbReference type="Pfam" id="PF21082">
    <property type="entry name" value="MS_channel_3rd"/>
    <property type="match status" value="1"/>
</dbReference>
<evidence type="ECO:0000313" key="13">
    <source>
        <dbReference type="EMBL" id="KFB73528.1"/>
    </source>
</evidence>
<evidence type="ECO:0000259" key="11">
    <source>
        <dbReference type="Pfam" id="PF00924"/>
    </source>
</evidence>
<feature type="domain" description="Mechanosensitive ion channel MscS C-terminal" evidence="12">
    <location>
        <begin position="653"/>
        <end position="737"/>
    </location>
</feature>
<feature type="chain" id="PRO_5001750650" evidence="10">
    <location>
        <begin position="21"/>
        <end position="770"/>
    </location>
</feature>
<sequence>MISRQILFALMLLLAPLTHAQIPLPGLNSGVPKAEAELAPVDSDPRSRAETQLAEARRQQEAGQLQEGGTTGVEGLPISDRQRLLDRLVLAYSERLKLLEELENLKKSPPEKARQQVLLAEFSGSPPYSALRVDALRDEYDALRERQQSLASTERALEKLKVGRIDAQRRAGEAVRLAEDKLARASAQEAIDKERLSRELASLRRQLAEAELANIEIGLERIHMEIQASQTLGREIERLLARVLPEQRLDKEELEQQQALLRKELNTLNSEIDRIVAANSRLAAERERLVKIVAKAGSEVPEARRLQLLDARLETGRVVLITLPWLQTMAQVASDAWTQRALALNSPDPASRQAVISALSQIREDLASRRQILDELQQAARVELRERESRLDGATLDAEAKAQASTLLDVLKERVLAYQRVDRSETRMQLQLERWLDDFGFHAKTASRDDWKLGVLQVVQTLKRVWDFEMFAVEDSTLIDGKTVTVTYGVTVGKSIGALILFLLGYWLFSLLSRHLQRLMVRRFGVNEQMASVMRRWAMISLAVALIIFILNLARIPLTVFAFLGGALAIGIGFGTQTIIKNVISGIIILFERKIRVGDIIALGGMTGHVIAVDLRASTVRGFDGVEALVPNSSFLENQVVNWTYSNPRIRREIRIGVAYGSPVREASEIIVGCANEHAQVLKDPAPEVFFEDFGDNALMLLLMFWVELGPQLSARRVDSDLRYAMEKRLAAAGIAIPFPKRDVHLDLSEPLPVRITHAAATPPDSSCRS</sequence>
<evidence type="ECO:0000259" key="12">
    <source>
        <dbReference type="Pfam" id="PF21082"/>
    </source>
</evidence>
<feature type="transmembrane region" description="Helical" evidence="9">
    <location>
        <begin position="560"/>
        <end position="591"/>
    </location>
</feature>
<keyword evidence="7" id="KW-0175">Coiled coil</keyword>
<feature type="transmembrane region" description="Helical" evidence="9">
    <location>
        <begin position="537"/>
        <end position="554"/>
    </location>
</feature>
<keyword evidence="4 9" id="KW-0812">Transmembrane</keyword>